<keyword evidence="2" id="KW-1185">Reference proteome</keyword>
<protein>
    <submittedName>
        <fullName evidence="1">Calpain-type cysteine protease DEK1</fullName>
    </submittedName>
</protein>
<evidence type="ECO:0000313" key="1">
    <source>
        <dbReference type="EMBL" id="KAJ4724023.1"/>
    </source>
</evidence>
<sequence length="2161" mass="239400">MEGDEKGIVLACAISGSLFVVLGSTSFWILWSVNWRPWRLYSWIYARKWPNILQGPQLGIVCRFLSLSAWIVVISPVAVLIMWGSWLIVILGRDIIGLAIIMAGTALLLAFYSIMLWWRTQWQSSRAVAFLLLLAVALLCAYELSAVYVTAGSHASERYSPSGFFFGVSAIALAVNMLFICRMVFNGNGLDVDEYVRRAYKFAYPDGIEMGPLACLPEPPDPNELYPRQSSRASHLGLLYGGSFVVLLVYSILYGLTAKEARWLGAITSAAVIILDWNMGACLYGFQLLNSRVAALFVAGTSRVFLICFGVHYWYLGHCISYAVVASVLLGAAVSRHLSATNPLAARRDALQSTVIRLREGFRRKEQNSSSSSSEGCGSSMKRSSSAEAGHLGNIIEASSQSATQCTVDVNNWNNGVFCRTASSHEGINSDKSMDSGRPSLVQRSSSCRSVAQEPEAGTSFADKNYDQNNCLVVCNSTGLDSQGCESSTSTSANQQILDLNLALAFQERLNDPRITSMLKRRARQGDRELTSLLQDKGLDPNFAMMLKEKSLDPTILALLQRSSLDADRDHGDNTDDTVIDSNSVDNVMPNQISLSEELRLHGLEKWLQMSRFVLHHVAGTPERAWVLFSFIFILETISVAIIRPKTIRIINASHQQFEFGFAVLLLSPVFCSIMAFLRSFQAEEMAMTSKPRKYGFIAWLLSTSVGLLLSFLSKSSLLLGLSLTVPLMVACLSFAIPIWIRNGYQFWVSQVQSAATPAGNNRPPGKKEGVVLVVCISVFAGSVLALGAIVSAKPLEDLGYKGWTGDSNSFTSPYASSVYLGWVMASAIALVVTGVLPIISWFATYRFSPSSAICIGIFAAVLVAFCGASYMEVVKSREDQVPTKGDFLAALLPLVCIPALLSLCSGLLKWKDDGWKLSRGVYLFVSIGLLLLLVAISAVIVVIKPWTIGVAFLLLLLLIVLAIGVIHHWASNNFYLTRTQMFFVCFLAFLLGLAAFLVGWFDEKPFVGASVGYFSFLFLLAGRALTVLLSPPIVVYSPRVLPVYVYDAHADSGKNVSVAFLVLYGVALAIEGWGVVASLKIYPPFAGAAVSAIALVVAFGFAVSRPCLTLKMMEDAVHFLGKDTVVQAIARSATKTRNALSGTYSAPQRSASSTALLVGDPSATRDKQGNLMLPRDDVMKLRDRLRNEEFVAGSFFCRMRYKRFRHDSASDYDHRREMCTHARILALEEAIDTEWVYMWDKFGGYLLLLLGLTAKAERVQDEVRLRLFLDSIGFSDLSAKKIKKWMPEDRRQFEIIQESYIREKEMEEEILMQRREEEGRGKERRKALLEKEERKWKEIEASLISSIPNAGNREAAAMAAAVRAVGGDSVLEDSFARERVSSIARRIRVAQLARRALQTGITGAICVLDDEPTTSGRNCGQIDPSICQSQKVSLSIAVMIQPESGPVCLLGTEFQKKVCWEILVAGSEQGIEAGQVGLRLITKGDRQTTVAKDWSISATSIADGRWHIVTMTIDADLGEATCYLDGGFDGYQTGLALCVGNSIWEEETDVWVGVRPPTDMDVFGRSDSEGAESKMHIMDVFLWGRCLTEDEIAALYSAICSAEFNMNEFSEDNYQWADSPSRVDEWDSDPADVDLYDRDDIDWDGQYSSGRKRRGDRDGIVVNVDSFTRRFRKPRMETQEEIYQRMLSVELAVKEALSARGERHFTDQEFPPNDQSLYLDPNNPPSKLQVVAEWMRPSEIVKDSRVDCRPCLFSGAVNPSDVCQGRLGDCWFLSAVAVLTEVSRISEVIITPEYNEEGIYTVRFCIQGEWVPVVVDDWIPCEAPGKPAFATSKKGNELWVSILEKAYAKLHGSYEALEGGLVQDALVDLTGGAGEEIDMRSAQAQIDLASGRLWSQLLRFKQEGFLLGAGSPSGSDVHISSSGIVQGHAYSILQVREVDGHKLVQIRNPWANEVEWNGPWSDSSPEWTDRMKHKLKHVPQSKDGIFWMSWQDFQIHFRSIYVCRVYPPEMRYSVHGQWRGYSAGGCQDYASWNQNPQFRLRASGSDASFPIHVFITLTQGVSFSRTAAGFRNYQSSHDSMMFYIGMRILKTRGRRAAHNIYLHESVGGTDYVNSREISCEMVLDPDPKGYTIVPTTIHPGEEAPFVLSVFTKASIILEPL</sequence>
<keyword evidence="1" id="KW-0378">Hydrolase</keyword>
<name>A0ACC1YKH1_MELAZ</name>
<organism evidence="1 2">
    <name type="scientific">Melia azedarach</name>
    <name type="common">Chinaberry tree</name>
    <dbReference type="NCBI Taxonomy" id="155640"/>
    <lineage>
        <taxon>Eukaryota</taxon>
        <taxon>Viridiplantae</taxon>
        <taxon>Streptophyta</taxon>
        <taxon>Embryophyta</taxon>
        <taxon>Tracheophyta</taxon>
        <taxon>Spermatophyta</taxon>
        <taxon>Magnoliopsida</taxon>
        <taxon>eudicotyledons</taxon>
        <taxon>Gunneridae</taxon>
        <taxon>Pentapetalae</taxon>
        <taxon>rosids</taxon>
        <taxon>malvids</taxon>
        <taxon>Sapindales</taxon>
        <taxon>Meliaceae</taxon>
        <taxon>Melia</taxon>
    </lineage>
</organism>
<accession>A0ACC1YKH1</accession>
<dbReference type="EMBL" id="CM051395">
    <property type="protein sequence ID" value="KAJ4724023.1"/>
    <property type="molecule type" value="Genomic_DNA"/>
</dbReference>
<proteinExistence type="predicted"/>
<dbReference type="Proteomes" id="UP001164539">
    <property type="component" value="Chromosome 2"/>
</dbReference>
<keyword evidence="1" id="KW-0645">Protease</keyword>
<gene>
    <name evidence="1" type="ORF">OWV82_003060</name>
</gene>
<comment type="caution">
    <text evidence="1">The sequence shown here is derived from an EMBL/GenBank/DDBJ whole genome shotgun (WGS) entry which is preliminary data.</text>
</comment>
<evidence type="ECO:0000313" key="2">
    <source>
        <dbReference type="Proteomes" id="UP001164539"/>
    </source>
</evidence>
<reference evidence="1 2" key="1">
    <citation type="journal article" date="2023" name="Science">
        <title>Complex scaffold remodeling in plant triterpene biosynthesis.</title>
        <authorList>
            <person name="De La Pena R."/>
            <person name="Hodgson H."/>
            <person name="Liu J.C."/>
            <person name="Stephenson M.J."/>
            <person name="Martin A.C."/>
            <person name="Owen C."/>
            <person name="Harkess A."/>
            <person name="Leebens-Mack J."/>
            <person name="Jimenez L.E."/>
            <person name="Osbourn A."/>
            <person name="Sattely E.S."/>
        </authorList>
    </citation>
    <scope>NUCLEOTIDE SEQUENCE [LARGE SCALE GENOMIC DNA]</scope>
    <source>
        <strain evidence="2">cv. JPN11</strain>
        <tissue evidence="1">Leaf</tissue>
    </source>
</reference>